<evidence type="ECO:0000313" key="3">
    <source>
        <dbReference type="Proteomes" id="UP000222542"/>
    </source>
</evidence>
<dbReference type="Gramene" id="PHT24438">
    <property type="protein sequence ID" value="PHT24438"/>
    <property type="gene ID" value="T459_35837"/>
</dbReference>
<dbReference type="Proteomes" id="UP000222542">
    <property type="component" value="Unassembled WGS sequence"/>
</dbReference>
<dbReference type="EMBL" id="AYRZ02000005">
    <property type="protein sequence ID" value="PHT80737.1"/>
    <property type="molecule type" value="Genomic_DNA"/>
</dbReference>
<reference evidence="1 3" key="2">
    <citation type="journal article" date="2017" name="Genome Biol.">
        <title>New reference genome sequences of hot pepper reveal the massive evolution of plant disease-resistance genes by retroduplication.</title>
        <authorList>
            <person name="Kim S."/>
            <person name="Park J."/>
            <person name="Yeom S.I."/>
            <person name="Kim Y.M."/>
            <person name="Seo E."/>
            <person name="Kim K.T."/>
            <person name="Kim M.S."/>
            <person name="Lee J.M."/>
            <person name="Cheong K."/>
            <person name="Shin H.S."/>
            <person name="Kim S.B."/>
            <person name="Han K."/>
            <person name="Lee J."/>
            <person name="Park M."/>
            <person name="Lee H.A."/>
            <person name="Lee H.Y."/>
            <person name="Lee Y."/>
            <person name="Oh S."/>
            <person name="Lee J.H."/>
            <person name="Choi E."/>
            <person name="Choi E."/>
            <person name="Lee S.E."/>
            <person name="Jeon J."/>
            <person name="Kim H."/>
            <person name="Choi G."/>
            <person name="Song H."/>
            <person name="Lee J."/>
            <person name="Lee S.C."/>
            <person name="Kwon J.K."/>
            <person name="Lee H.Y."/>
            <person name="Koo N."/>
            <person name="Hong Y."/>
            <person name="Kim R.W."/>
            <person name="Kang W.H."/>
            <person name="Huh J.H."/>
            <person name="Kang B.C."/>
            <person name="Yang T.J."/>
            <person name="Lee Y.H."/>
            <person name="Bennetzen J.L."/>
            <person name="Choi D."/>
        </authorList>
    </citation>
    <scope>NUCLEOTIDE SEQUENCE [LARGE SCALE GENOMIC DNA]</scope>
    <source>
        <strain evidence="3">cv. CM334</strain>
    </source>
</reference>
<accession>A0A2G2UUU2</accession>
<organism evidence="1 3">
    <name type="scientific">Capsicum annuum</name>
    <name type="common">Capsicum pepper</name>
    <dbReference type="NCBI Taxonomy" id="4072"/>
    <lineage>
        <taxon>Eukaryota</taxon>
        <taxon>Viridiplantae</taxon>
        <taxon>Streptophyta</taxon>
        <taxon>Embryophyta</taxon>
        <taxon>Tracheophyta</taxon>
        <taxon>Spermatophyta</taxon>
        <taxon>Magnoliopsida</taxon>
        <taxon>eudicotyledons</taxon>
        <taxon>Gunneridae</taxon>
        <taxon>Pentapetalae</taxon>
        <taxon>asterids</taxon>
        <taxon>lamiids</taxon>
        <taxon>Solanales</taxon>
        <taxon>Solanaceae</taxon>
        <taxon>Solanoideae</taxon>
        <taxon>Capsiceae</taxon>
        <taxon>Capsicum</taxon>
    </lineage>
</organism>
<dbReference type="Gramene" id="PHT80737">
    <property type="protein sequence ID" value="PHT80737"/>
    <property type="gene ID" value="T459_13752"/>
</dbReference>
<keyword evidence="3" id="KW-1185">Reference proteome</keyword>
<dbReference type="STRING" id="4072.A0A2G2UUU2"/>
<dbReference type="EMBL" id="AYRZ02031576">
    <property type="protein sequence ID" value="PHT24438.1"/>
    <property type="molecule type" value="Genomic_DNA"/>
</dbReference>
<sequence>MVGTDGVLGRGFTDGFDGKVIFGTEVTVGKDETLLGNNGNGGILGKLGIGGNCGSVGRGNDEMLGKLGSCSKPRAA</sequence>
<protein>
    <submittedName>
        <fullName evidence="1">Uncharacterized protein</fullName>
    </submittedName>
</protein>
<proteinExistence type="predicted"/>
<comment type="caution">
    <text evidence="1">The sequence shown here is derived from an EMBL/GenBank/DDBJ whole genome shotgun (WGS) entry which is preliminary data.</text>
</comment>
<evidence type="ECO:0000313" key="2">
    <source>
        <dbReference type="EMBL" id="PHT80737.1"/>
    </source>
</evidence>
<gene>
    <name evidence="2" type="ORF">T459_13752</name>
    <name evidence="1" type="ORF">T459_35837</name>
</gene>
<reference evidence="1" key="1">
    <citation type="journal article" date="2014" name="Nat. Genet.">
        <title>Genome sequence of the hot pepper provides insights into the evolution of pungency in Capsicum species.</title>
        <authorList>
            <person name="Kim S."/>
            <person name="Park M."/>
            <person name="Yeom S.I."/>
            <person name="Kim Y.M."/>
            <person name="Lee J.M."/>
            <person name="Lee H.A."/>
            <person name="Seo E."/>
            <person name="Choi J."/>
            <person name="Cheong K."/>
            <person name="Kim K.T."/>
            <person name="Jung K."/>
            <person name="Lee G.W."/>
            <person name="Oh S.K."/>
            <person name="Bae C."/>
            <person name="Kim S.B."/>
            <person name="Lee H.Y."/>
            <person name="Kim S.Y."/>
            <person name="Kim M.S."/>
            <person name="Kang B.C."/>
            <person name="Jo Y.D."/>
            <person name="Yang H.B."/>
            <person name="Jeong H.J."/>
            <person name="Kang W.H."/>
            <person name="Kwon J.K."/>
            <person name="Shin C."/>
            <person name="Lim J.Y."/>
            <person name="Park J.H."/>
            <person name="Huh J.H."/>
            <person name="Kim J.S."/>
            <person name="Kim B.D."/>
            <person name="Cohen O."/>
            <person name="Paran I."/>
            <person name="Suh M.C."/>
            <person name="Lee S.B."/>
            <person name="Kim Y.K."/>
            <person name="Shin Y."/>
            <person name="Noh S.J."/>
            <person name="Park J."/>
            <person name="Seo Y.S."/>
            <person name="Kwon S.Y."/>
            <person name="Kim H.A."/>
            <person name="Park J.M."/>
            <person name="Kim H.J."/>
            <person name="Choi S.B."/>
            <person name="Bosland P.W."/>
            <person name="Reeves G."/>
            <person name="Jo S.H."/>
            <person name="Lee B.W."/>
            <person name="Cho H.T."/>
            <person name="Choi H.S."/>
            <person name="Lee M.S."/>
            <person name="Yu Y."/>
            <person name="Do Choi Y."/>
            <person name="Park B.S."/>
            <person name="van Deynze A."/>
            <person name="Ashrafi H."/>
            <person name="Hill T."/>
            <person name="Kim W.T."/>
            <person name="Pai H.S."/>
            <person name="Ahn H.K."/>
            <person name="Yeam I."/>
            <person name="Giovannoni J.J."/>
            <person name="Rose J.K."/>
            <person name="Sorensen I."/>
            <person name="Lee S.J."/>
            <person name="Kim R.W."/>
            <person name="Choi I.Y."/>
            <person name="Choi B.S."/>
            <person name="Lim J.S."/>
            <person name="Lee Y.H."/>
            <person name="Choi D."/>
        </authorList>
    </citation>
    <scope>NUCLEOTIDE SEQUENCE [LARGE SCALE GENOMIC DNA]</scope>
</reference>
<evidence type="ECO:0000313" key="1">
    <source>
        <dbReference type="EMBL" id="PHT24438.1"/>
    </source>
</evidence>
<dbReference type="AlphaFoldDB" id="A0A2G2UUU2"/>
<name>A0A2G2UUU2_CAPAN</name>